<dbReference type="InterPro" id="IPR002575">
    <property type="entry name" value="Aminoglycoside_PTrfase"/>
</dbReference>
<dbReference type="Gene3D" id="3.30.200.20">
    <property type="entry name" value="Phosphorylase Kinase, domain 1"/>
    <property type="match status" value="1"/>
</dbReference>
<dbReference type="SUPFAM" id="SSF56112">
    <property type="entry name" value="Protein kinase-like (PK-like)"/>
    <property type="match status" value="1"/>
</dbReference>
<evidence type="ECO:0000313" key="2">
    <source>
        <dbReference type="EMBL" id="CQD17867.1"/>
    </source>
</evidence>
<dbReference type="OrthoDB" id="3806873at2"/>
<organism evidence="2 3">
    <name type="scientific">Mycobacterium lentiflavum</name>
    <dbReference type="NCBI Taxonomy" id="141349"/>
    <lineage>
        <taxon>Bacteria</taxon>
        <taxon>Bacillati</taxon>
        <taxon>Actinomycetota</taxon>
        <taxon>Actinomycetes</taxon>
        <taxon>Mycobacteriales</taxon>
        <taxon>Mycobacteriaceae</taxon>
        <taxon>Mycobacterium</taxon>
        <taxon>Mycobacterium simiae complex</taxon>
    </lineage>
</organism>
<accession>A0A0E4GZ83</accession>
<dbReference type="GO" id="GO:0016740">
    <property type="term" value="F:transferase activity"/>
    <property type="evidence" value="ECO:0007669"/>
    <property type="project" value="UniProtKB-KW"/>
</dbReference>
<dbReference type="Gene3D" id="3.90.1200.10">
    <property type="match status" value="1"/>
</dbReference>
<feature type="domain" description="Aminoglycoside phosphotransferase" evidence="1">
    <location>
        <begin position="63"/>
        <end position="267"/>
    </location>
</feature>
<protein>
    <submittedName>
        <fullName evidence="2">Phosphotransferase</fullName>
    </submittedName>
</protein>
<sequence>MALVSSIDTAQATKTLTDWLSNRLPTGSDPLITNLRVPTESGLSAETVMFDAEWMQDGARRTRPLVARVAPTGPGIYMDYDVLREAKVLRAVARYSTVPVPQVLWSEDDTSVLGAEFLVMSQAEGRVPRDDPPFTAEGWVLDLTPGEQATMYDNSLAAMAAVHAMDVDATGLRSAFDRPDLGDTLVTQHVGYVASMVDWACGGAPNPVIDAGLTWLRANQPAATGRPCLCWGDGRLGNVMFADDLSVAAVLDWEAATIAVPEYDLGWWRFAMRHHSDGMGLPLPPGFPPDDEVSGRFETISGRTLRDVEFWEVLNGVRFCCIVARGASLMIAGGLLPPDTPMAVNNPGTRVLADILRIPAPEGESAYYVGNR</sequence>
<keyword evidence="2" id="KW-0808">Transferase</keyword>
<evidence type="ECO:0000259" key="1">
    <source>
        <dbReference type="Pfam" id="PF01636"/>
    </source>
</evidence>
<evidence type="ECO:0000313" key="3">
    <source>
        <dbReference type="Proteomes" id="UP000199251"/>
    </source>
</evidence>
<reference evidence="2 3" key="1">
    <citation type="submission" date="2015-03" db="EMBL/GenBank/DDBJ databases">
        <authorList>
            <person name="Urmite Genomes"/>
        </authorList>
    </citation>
    <scope>NUCLEOTIDE SEQUENCE [LARGE SCALE GENOMIC DNA]</scope>
    <source>
        <strain evidence="2 3">CSUR P1491</strain>
    </source>
</reference>
<dbReference type="PANTHER" id="PTHR21310">
    <property type="entry name" value="AMINOGLYCOSIDE PHOSPHOTRANSFERASE-RELATED-RELATED"/>
    <property type="match status" value="1"/>
</dbReference>
<dbReference type="InterPro" id="IPR041726">
    <property type="entry name" value="ACAD10_11_N"/>
</dbReference>
<gene>
    <name evidence="2" type="ORF">BN1232_04037</name>
</gene>
<dbReference type="EMBL" id="CTEE01000001">
    <property type="protein sequence ID" value="CQD17867.1"/>
    <property type="molecule type" value="Genomic_DNA"/>
</dbReference>
<dbReference type="CDD" id="cd05154">
    <property type="entry name" value="ACAD10_11_N-like"/>
    <property type="match status" value="1"/>
</dbReference>
<dbReference type="AlphaFoldDB" id="A0A0E4GZ83"/>
<proteinExistence type="predicted"/>
<dbReference type="STRING" id="141349.BN1232_04037"/>
<dbReference type="PANTHER" id="PTHR21310:SF40">
    <property type="entry name" value="AMINOGLYCOSIDE PHOSPHOTRANSFERASE DOMAIN-CONTAINING PROTEIN-RELATED"/>
    <property type="match status" value="1"/>
</dbReference>
<dbReference type="Pfam" id="PF01636">
    <property type="entry name" value="APH"/>
    <property type="match status" value="1"/>
</dbReference>
<dbReference type="InterPro" id="IPR011009">
    <property type="entry name" value="Kinase-like_dom_sf"/>
</dbReference>
<dbReference type="InterPro" id="IPR051678">
    <property type="entry name" value="AGP_Transferase"/>
</dbReference>
<name>A0A0E4GZ83_MYCLN</name>
<dbReference type="Proteomes" id="UP000199251">
    <property type="component" value="Unassembled WGS sequence"/>
</dbReference>